<evidence type="ECO:0000259" key="7">
    <source>
        <dbReference type="PROSITE" id="PS50850"/>
    </source>
</evidence>
<dbReference type="Pfam" id="PF07690">
    <property type="entry name" value="MFS_1"/>
    <property type="match status" value="1"/>
</dbReference>
<evidence type="ECO:0000256" key="3">
    <source>
        <dbReference type="ARBA" id="ARBA00022692"/>
    </source>
</evidence>
<dbReference type="SUPFAM" id="SSF103473">
    <property type="entry name" value="MFS general substrate transporter"/>
    <property type="match status" value="1"/>
</dbReference>
<evidence type="ECO:0000256" key="6">
    <source>
        <dbReference type="SAM" id="Phobius"/>
    </source>
</evidence>
<name>A0A061AFN5_CYBFA</name>
<dbReference type="AlphaFoldDB" id="A0A061AFN5"/>
<evidence type="ECO:0000256" key="2">
    <source>
        <dbReference type="ARBA" id="ARBA00022448"/>
    </source>
</evidence>
<evidence type="ECO:0000256" key="5">
    <source>
        <dbReference type="ARBA" id="ARBA00023136"/>
    </source>
</evidence>
<feature type="transmembrane region" description="Helical" evidence="6">
    <location>
        <begin position="220"/>
        <end position="242"/>
    </location>
</feature>
<dbReference type="EMBL" id="LK052886">
    <property type="protein sequence ID" value="CDR36392.1"/>
    <property type="molecule type" value="Genomic_DNA"/>
</dbReference>
<feature type="transmembrane region" description="Helical" evidence="6">
    <location>
        <begin position="406"/>
        <end position="429"/>
    </location>
</feature>
<accession>A0A061AFN5</accession>
<dbReference type="PhylomeDB" id="A0A061AFN5"/>
<evidence type="ECO:0000313" key="8">
    <source>
        <dbReference type="EMBL" id="CDR36392.1"/>
    </source>
</evidence>
<organism evidence="8">
    <name type="scientific">Cyberlindnera fabianii</name>
    <name type="common">Yeast</name>
    <name type="synonym">Hansenula fabianii</name>
    <dbReference type="NCBI Taxonomy" id="36022"/>
    <lineage>
        <taxon>Eukaryota</taxon>
        <taxon>Fungi</taxon>
        <taxon>Dikarya</taxon>
        <taxon>Ascomycota</taxon>
        <taxon>Saccharomycotina</taxon>
        <taxon>Saccharomycetes</taxon>
        <taxon>Phaffomycetales</taxon>
        <taxon>Phaffomycetaceae</taxon>
        <taxon>Cyberlindnera</taxon>
    </lineage>
</organism>
<keyword evidence="3 6" id="KW-0812">Transmembrane</keyword>
<protein>
    <submittedName>
        <fullName evidence="8">CYFA0S01e01112g1_1</fullName>
    </submittedName>
</protein>
<keyword evidence="4 6" id="KW-1133">Transmembrane helix</keyword>
<keyword evidence="2" id="KW-0813">Transport</keyword>
<evidence type="ECO:0000256" key="1">
    <source>
        <dbReference type="ARBA" id="ARBA00004141"/>
    </source>
</evidence>
<dbReference type="PANTHER" id="PTHR43791:SF18">
    <property type="entry name" value="NICOTINIC ACID TRANSPORTER TNA1, PUTATIVE (AFU_ORTHOLOGUE AFUA_3G03820)-RELATED"/>
    <property type="match status" value="1"/>
</dbReference>
<feature type="transmembrane region" description="Helical" evidence="6">
    <location>
        <begin position="314"/>
        <end position="334"/>
    </location>
</feature>
<feature type="transmembrane region" description="Helical" evidence="6">
    <location>
        <begin position="468"/>
        <end position="487"/>
    </location>
</feature>
<dbReference type="FunFam" id="1.20.1250.20:FF:000034">
    <property type="entry name" value="MFS general substrate transporter"/>
    <property type="match status" value="1"/>
</dbReference>
<dbReference type="Gene3D" id="1.20.1250.20">
    <property type="entry name" value="MFS general substrate transporter like domains"/>
    <property type="match status" value="2"/>
</dbReference>
<feature type="transmembrane region" description="Helical" evidence="6">
    <location>
        <begin position="378"/>
        <end position="400"/>
    </location>
</feature>
<dbReference type="PROSITE" id="PS50850">
    <property type="entry name" value="MFS"/>
    <property type="match status" value="1"/>
</dbReference>
<reference evidence="8" key="1">
    <citation type="journal article" date="2014" name="Genome Announc.">
        <title>Genome sequence of the yeast Cyberlindnera fabianii (Hansenula fabianii).</title>
        <authorList>
            <person name="Freel K.C."/>
            <person name="Sarilar V."/>
            <person name="Neuveglise C."/>
            <person name="Devillers H."/>
            <person name="Friedrich A."/>
            <person name="Schacherer J."/>
        </authorList>
    </citation>
    <scope>NUCLEOTIDE SEQUENCE</scope>
    <source>
        <strain evidence="8">YJS4271</strain>
    </source>
</reference>
<feature type="transmembrane region" description="Helical" evidence="6">
    <location>
        <begin position="152"/>
        <end position="176"/>
    </location>
</feature>
<dbReference type="InterPro" id="IPR011701">
    <property type="entry name" value="MFS"/>
</dbReference>
<keyword evidence="5 6" id="KW-0472">Membrane</keyword>
<feature type="transmembrane region" description="Helical" evidence="6">
    <location>
        <begin position="127"/>
        <end position="146"/>
    </location>
</feature>
<dbReference type="GO" id="GO:0016020">
    <property type="term" value="C:membrane"/>
    <property type="evidence" value="ECO:0007669"/>
    <property type="project" value="UniProtKB-SubCell"/>
</dbReference>
<evidence type="ECO:0000256" key="4">
    <source>
        <dbReference type="ARBA" id="ARBA00022989"/>
    </source>
</evidence>
<feature type="transmembrane region" description="Helical" evidence="6">
    <location>
        <begin position="188"/>
        <end position="208"/>
    </location>
</feature>
<feature type="transmembrane region" description="Helical" evidence="6">
    <location>
        <begin position="354"/>
        <end position="371"/>
    </location>
</feature>
<dbReference type="VEuPathDB" id="FungiDB:BON22_0788"/>
<dbReference type="GO" id="GO:0022857">
    <property type="term" value="F:transmembrane transporter activity"/>
    <property type="evidence" value="ECO:0007669"/>
    <property type="project" value="InterPro"/>
</dbReference>
<dbReference type="PANTHER" id="PTHR43791">
    <property type="entry name" value="PERMEASE-RELATED"/>
    <property type="match status" value="1"/>
</dbReference>
<dbReference type="InterPro" id="IPR020846">
    <property type="entry name" value="MFS_dom"/>
</dbReference>
<sequence length="529" mass="58519">MTRSDSVTTMDQKPEVEFIEEVKSEIDVQTPKALDIGDGLEDDFSDINEAAVLRKIDWRLLPLVSLLYLLSNLDRGNIGNARLEGLEADLGLSTSQFNWCLTIFFLTYSACEVPSNYLLKLIGRQSIFIPTIMVLWGLCMTFMGLVNNFAGLFAMRLLLGVFEAGLYPGVTYGLTMYYAKKEMQSRQAIFYCASSVAGAFSGILAFAIGKMSGVGGYLGWRWIFILEGILTVLVAIASFWLLPDYPDTAKFLTPRERKFVIWRLKTDNNYKGVNDRILAFEGSTRAKPDFTQFTEDDDIPMRQALLSVFKDPAIYFHILVYWGIICPMYALSLFSPSVVYALGYSSGVAQLMTVPVYILGALCAVIQAFIVDRVGNRSFFVLANLVAILIGFSLALTGQLKGINGLIYGSLYIAGPGLVSVFPGIISWVAINFANPRKRAIAMACQIGFGNFGGAAAANFYKPGEFEIGHGLCLGFAALAFINVIFLQIGYTRANKKAYDDLCKGVYDDTTDLELFRMGNRSPFFKYGL</sequence>
<feature type="transmembrane region" description="Helical" evidence="6">
    <location>
        <begin position="441"/>
        <end position="462"/>
    </location>
</feature>
<gene>
    <name evidence="8" type="ORF">CYFA0S_01e01112g</name>
</gene>
<dbReference type="OrthoDB" id="2962993at2759"/>
<comment type="subcellular location">
    <subcellularLocation>
        <location evidence="1">Membrane</location>
        <topology evidence="1">Multi-pass membrane protein</topology>
    </subcellularLocation>
</comment>
<feature type="domain" description="Major facilitator superfamily (MFS) profile" evidence="7">
    <location>
        <begin position="60"/>
        <end position="495"/>
    </location>
</feature>
<dbReference type="InterPro" id="IPR036259">
    <property type="entry name" value="MFS_trans_sf"/>
</dbReference>
<proteinExistence type="predicted"/>